<dbReference type="WBParaSite" id="PDA_v2.g20066.t1">
    <property type="protein sequence ID" value="PDA_v2.g20066.t1"/>
    <property type="gene ID" value="PDA_v2.g20066"/>
</dbReference>
<keyword evidence="1" id="KW-0812">Transmembrane</keyword>
<dbReference type="Proteomes" id="UP000887578">
    <property type="component" value="Unplaced"/>
</dbReference>
<proteinExistence type="predicted"/>
<keyword evidence="2" id="KW-1185">Reference proteome</keyword>
<protein>
    <submittedName>
        <fullName evidence="3">Phospholipid scramblase</fullName>
    </submittedName>
</protein>
<evidence type="ECO:0000313" key="2">
    <source>
        <dbReference type="Proteomes" id="UP000887578"/>
    </source>
</evidence>
<feature type="transmembrane region" description="Helical" evidence="1">
    <location>
        <begin position="219"/>
        <end position="239"/>
    </location>
</feature>
<reference evidence="3" key="1">
    <citation type="submission" date="2022-11" db="UniProtKB">
        <authorList>
            <consortium name="WormBaseParasite"/>
        </authorList>
    </citation>
    <scope>IDENTIFICATION</scope>
</reference>
<organism evidence="2 3">
    <name type="scientific">Panagrolaimus davidi</name>
    <dbReference type="NCBI Taxonomy" id="227884"/>
    <lineage>
        <taxon>Eukaryota</taxon>
        <taxon>Metazoa</taxon>
        <taxon>Ecdysozoa</taxon>
        <taxon>Nematoda</taxon>
        <taxon>Chromadorea</taxon>
        <taxon>Rhabditida</taxon>
        <taxon>Tylenchina</taxon>
        <taxon>Panagrolaimomorpha</taxon>
        <taxon>Panagrolaimoidea</taxon>
        <taxon>Panagrolaimidae</taxon>
        <taxon>Panagrolaimus</taxon>
    </lineage>
</organism>
<keyword evidence="1" id="KW-1133">Transmembrane helix</keyword>
<evidence type="ECO:0000256" key="1">
    <source>
        <dbReference type="SAM" id="Phobius"/>
    </source>
</evidence>
<sequence length="249" mass="28578">MLWVKRKEGPDLSLSKGKTFTVDNAKIHLVTKYSEEEGCSEIMNINDGKTLLIEDKLPGFAVHLCNCKVIKYLIDGPVHLEHEDFKLLKIKNVLQVSEKPLSLKEYIAENADDGCLDCWITPVKTVRRCFCEWVIVPSSVPSEKCYLYPKRIDTVVGIGKISIRQGTYKYYRFVNCPKEYVLGSTYASIYGKGEINGNEVTFLVLSKPLKLQRRYMETFVTPGGSVLVLDFLMILWIYLKSFVDQNNRW</sequence>
<keyword evidence="1" id="KW-0472">Membrane</keyword>
<accession>A0A914PNI1</accession>
<dbReference type="AlphaFoldDB" id="A0A914PNI1"/>
<evidence type="ECO:0000313" key="3">
    <source>
        <dbReference type="WBParaSite" id="PDA_v2.g20066.t1"/>
    </source>
</evidence>
<name>A0A914PNI1_9BILA</name>